<comment type="pathway">
    <text evidence="2 9">One-carbon metabolism; tetrahydrofolate interconversion.</text>
</comment>
<dbReference type="GO" id="GO:0009086">
    <property type="term" value="P:methionine biosynthetic process"/>
    <property type="evidence" value="ECO:0007669"/>
    <property type="project" value="TreeGrafter"/>
</dbReference>
<gene>
    <name evidence="10" type="ORF">SAMN02745119_02165</name>
</gene>
<evidence type="ECO:0000256" key="6">
    <source>
        <dbReference type="ARBA" id="ARBA00023002"/>
    </source>
</evidence>
<evidence type="ECO:0000313" key="11">
    <source>
        <dbReference type="Proteomes" id="UP000190102"/>
    </source>
</evidence>
<protein>
    <recommendedName>
        <fullName evidence="9">Methylenetetrahydrofolate reductase</fullName>
    </recommendedName>
</protein>
<keyword evidence="5 9" id="KW-0274">FAD</keyword>
<comment type="pathway">
    <text evidence="7">Amino-acid biosynthesis; L-methionine biosynthesis via de novo pathway.</text>
</comment>
<dbReference type="GO" id="GO:0071949">
    <property type="term" value="F:FAD binding"/>
    <property type="evidence" value="ECO:0007669"/>
    <property type="project" value="TreeGrafter"/>
</dbReference>
<evidence type="ECO:0000256" key="8">
    <source>
        <dbReference type="ARBA" id="ARBA00048628"/>
    </source>
</evidence>
<dbReference type="GO" id="GO:0005829">
    <property type="term" value="C:cytosol"/>
    <property type="evidence" value="ECO:0007669"/>
    <property type="project" value="TreeGrafter"/>
</dbReference>
<dbReference type="Proteomes" id="UP000190102">
    <property type="component" value="Unassembled WGS sequence"/>
</dbReference>
<dbReference type="Pfam" id="PF02219">
    <property type="entry name" value="MTHFR"/>
    <property type="match status" value="1"/>
</dbReference>
<dbReference type="OrthoDB" id="9812555at2"/>
<comment type="cofactor">
    <cofactor evidence="1 9">
        <name>FAD</name>
        <dbReference type="ChEBI" id="CHEBI:57692"/>
    </cofactor>
</comment>
<dbReference type="PANTHER" id="PTHR45754:SF3">
    <property type="entry name" value="METHYLENETETRAHYDROFOLATE REDUCTASE (NADPH)"/>
    <property type="match status" value="1"/>
</dbReference>
<dbReference type="GO" id="GO:0106312">
    <property type="term" value="F:methylenetetrahydrofolate reductase (NADH) activity"/>
    <property type="evidence" value="ECO:0007669"/>
    <property type="project" value="UniProtKB-EC"/>
</dbReference>
<comment type="catalytic activity">
    <reaction evidence="8">
        <text>(6S)-5-methyl-5,6,7,8-tetrahydrofolate + NAD(+) = (6R)-5,10-methylene-5,6,7,8-tetrahydrofolate + NADH + H(+)</text>
        <dbReference type="Rhea" id="RHEA:19821"/>
        <dbReference type="ChEBI" id="CHEBI:15378"/>
        <dbReference type="ChEBI" id="CHEBI:15636"/>
        <dbReference type="ChEBI" id="CHEBI:18608"/>
        <dbReference type="ChEBI" id="CHEBI:57540"/>
        <dbReference type="ChEBI" id="CHEBI:57945"/>
        <dbReference type="EC" id="1.5.1.54"/>
    </reaction>
    <physiologicalReaction direction="right-to-left" evidence="8">
        <dbReference type="Rhea" id="RHEA:19823"/>
    </physiologicalReaction>
</comment>
<evidence type="ECO:0000256" key="4">
    <source>
        <dbReference type="ARBA" id="ARBA00022630"/>
    </source>
</evidence>
<sequence>MKIADKLATGCHFISVEYFPPKERQDWPAFFKVVERLASLNPLFASVTYGAGGSNQDATLEIVTHMQQQLGLETMAHMTCVGAQADRLNRFLDNLSKAGIQNILALRGDPPLETPVEQLTESPFHFASDLVSFVGQSHPEMGISVAAYPEVHPEAISADADLGYLKLKMDLGGAFAVTQLFFDNQLYFDFVKRAQERGITKLIIPGILPVLNLKMIERIKQLSGAFIPPAFMAALEEADQRGGAAEVRKVGVAHARKQAEELLAAGVQGVHLYTFNKAEAILELTEGLLP</sequence>
<dbReference type="UniPathway" id="UPA00193"/>
<evidence type="ECO:0000313" key="10">
    <source>
        <dbReference type="EMBL" id="SJZ96674.1"/>
    </source>
</evidence>
<keyword evidence="6 9" id="KW-0560">Oxidoreductase</keyword>
<reference evidence="11" key="1">
    <citation type="submission" date="2017-02" db="EMBL/GenBank/DDBJ databases">
        <authorList>
            <person name="Varghese N."/>
            <person name="Submissions S."/>
        </authorList>
    </citation>
    <scope>NUCLEOTIDE SEQUENCE [LARGE SCALE GENOMIC DNA]</scope>
    <source>
        <strain evidence="11">ATCC BAA-34</strain>
    </source>
</reference>
<organism evidence="10 11">
    <name type="scientific">Trichlorobacter thiogenes</name>
    <dbReference type="NCBI Taxonomy" id="115783"/>
    <lineage>
        <taxon>Bacteria</taxon>
        <taxon>Pseudomonadati</taxon>
        <taxon>Thermodesulfobacteriota</taxon>
        <taxon>Desulfuromonadia</taxon>
        <taxon>Geobacterales</taxon>
        <taxon>Geobacteraceae</taxon>
        <taxon>Trichlorobacter</taxon>
    </lineage>
</organism>
<dbReference type="CDD" id="cd00537">
    <property type="entry name" value="MTHFR"/>
    <property type="match status" value="1"/>
</dbReference>
<keyword evidence="4 9" id="KW-0285">Flavoprotein</keyword>
<proteinExistence type="inferred from homology"/>
<evidence type="ECO:0000256" key="2">
    <source>
        <dbReference type="ARBA" id="ARBA00004777"/>
    </source>
</evidence>
<dbReference type="Gene3D" id="3.20.20.220">
    <property type="match status" value="1"/>
</dbReference>
<comment type="similarity">
    <text evidence="3 9">Belongs to the methylenetetrahydrofolate reductase family.</text>
</comment>
<dbReference type="STRING" id="115783.SAMN02745119_02165"/>
<evidence type="ECO:0000256" key="1">
    <source>
        <dbReference type="ARBA" id="ARBA00001974"/>
    </source>
</evidence>
<dbReference type="GO" id="GO:0035999">
    <property type="term" value="P:tetrahydrofolate interconversion"/>
    <property type="evidence" value="ECO:0007669"/>
    <property type="project" value="UniProtKB-UniPathway"/>
</dbReference>
<keyword evidence="11" id="KW-1185">Reference proteome</keyword>
<evidence type="ECO:0000256" key="7">
    <source>
        <dbReference type="ARBA" id="ARBA00034478"/>
    </source>
</evidence>
<evidence type="ECO:0000256" key="5">
    <source>
        <dbReference type="ARBA" id="ARBA00022827"/>
    </source>
</evidence>
<dbReference type="PANTHER" id="PTHR45754">
    <property type="entry name" value="METHYLENETETRAHYDROFOLATE REDUCTASE"/>
    <property type="match status" value="1"/>
</dbReference>
<dbReference type="RefSeq" id="WP_078790442.1">
    <property type="nucleotide sequence ID" value="NZ_FUWR01000011.1"/>
</dbReference>
<dbReference type="InterPro" id="IPR029041">
    <property type="entry name" value="FAD-linked_oxidoreductase-like"/>
</dbReference>
<evidence type="ECO:0000256" key="9">
    <source>
        <dbReference type="RuleBase" id="RU003862"/>
    </source>
</evidence>
<accession>A0A1T4PYP7</accession>
<evidence type="ECO:0000256" key="3">
    <source>
        <dbReference type="ARBA" id="ARBA00006743"/>
    </source>
</evidence>
<dbReference type="InterPro" id="IPR003171">
    <property type="entry name" value="Mehydrof_redctse-like"/>
</dbReference>
<dbReference type="AlphaFoldDB" id="A0A1T4PYP7"/>
<dbReference type="SUPFAM" id="SSF51730">
    <property type="entry name" value="FAD-linked oxidoreductase"/>
    <property type="match status" value="1"/>
</dbReference>
<dbReference type="EMBL" id="FUWR01000011">
    <property type="protein sequence ID" value="SJZ96674.1"/>
    <property type="molecule type" value="Genomic_DNA"/>
</dbReference>
<name>A0A1T4PYP7_9BACT</name>